<sequence>MSQILTMDIQNLLIPEDPRTSTVRTSNEATPIQHPRTLSHGGELSQPMAHYRSLRSSSARTASDHGIPNSRTHTPRTTSAVPPAPLSRGTSRVSTASRSQKPGPAVSSSPSTRSAISETESQISTQPPRKKHIRRGLSDRRNVSLLPPRYRASLLLWHAHQYIDQVAGLLGRRPCIMDVILDLKLEYDEDTLIEILQRRRDKLPLCRQYLYAVKDEQSLNTYWADQAAIWRGVWAIDEGPSTRFPDSDERSTATWTGALNGGPCDG</sequence>
<organism evidence="2 3">
    <name type="scientific">Hypsizygus marmoreus</name>
    <name type="common">White beech mushroom</name>
    <name type="synonym">Agaricus marmoreus</name>
    <dbReference type="NCBI Taxonomy" id="39966"/>
    <lineage>
        <taxon>Eukaryota</taxon>
        <taxon>Fungi</taxon>
        <taxon>Dikarya</taxon>
        <taxon>Basidiomycota</taxon>
        <taxon>Agaricomycotina</taxon>
        <taxon>Agaricomycetes</taxon>
        <taxon>Agaricomycetidae</taxon>
        <taxon>Agaricales</taxon>
        <taxon>Tricholomatineae</taxon>
        <taxon>Lyophyllaceae</taxon>
        <taxon>Hypsizygus</taxon>
    </lineage>
</organism>
<evidence type="ECO:0000313" key="2">
    <source>
        <dbReference type="EMBL" id="RDB20011.1"/>
    </source>
</evidence>
<evidence type="ECO:0000313" key="3">
    <source>
        <dbReference type="Proteomes" id="UP000076154"/>
    </source>
</evidence>
<dbReference type="Proteomes" id="UP000076154">
    <property type="component" value="Unassembled WGS sequence"/>
</dbReference>
<dbReference type="AlphaFoldDB" id="A0A369JD29"/>
<feature type="region of interest" description="Disordered" evidence="1">
    <location>
        <begin position="16"/>
        <end position="136"/>
    </location>
</feature>
<comment type="caution">
    <text evidence="2">The sequence shown here is derived from an EMBL/GenBank/DDBJ whole genome shotgun (WGS) entry which is preliminary data.</text>
</comment>
<keyword evidence="3" id="KW-1185">Reference proteome</keyword>
<feature type="compositionally biased region" description="Polar residues" evidence="1">
    <location>
        <begin position="20"/>
        <end position="30"/>
    </location>
</feature>
<accession>A0A369JD29</accession>
<dbReference type="InParanoid" id="A0A369JD29"/>
<dbReference type="EMBL" id="LUEZ02000071">
    <property type="protein sequence ID" value="RDB20011.1"/>
    <property type="molecule type" value="Genomic_DNA"/>
</dbReference>
<name>A0A369JD29_HYPMA</name>
<proteinExistence type="predicted"/>
<dbReference type="OrthoDB" id="2989199at2759"/>
<protein>
    <submittedName>
        <fullName evidence="2">Uncharacterized protein</fullName>
    </submittedName>
</protein>
<feature type="compositionally biased region" description="Polar residues" evidence="1">
    <location>
        <begin position="88"/>
        <end position="127"/>
    </location>
</feature>
<reference evidence="2" key="1">
    <citation type="submission" date="2018-04" db="EMBL/GenBank/DDBJ databases">
        <title>Whole genome sequencing of Hypsizygus marmoreus.</title>
        <authorList>
            <person name="Choi I.-G."/>
            <person name="Min B."/>
            <person name="Kim J.-G."/>
            <person name="Kim S."/>
            <person name="Oh Y.-L."/>
            <person name="Kong W.-S."/>
            <person name="Park H."/>
            <person name="Jeong J."/>
            <person name="Song E.-S."/>
        </authorList>
    </citation>
    <scope>NUCLEOTIDE SEQUENCE [LARGE SCALE GENOMIC DNA]</scope>
    <source>
        <strain evidence="2">51987-8</strain>
    </source>
</reference>
<gene>
    <name evidence="2" type="ORF">Hypma_012794</name>
</gene>
<feature type="compositionally biased region" description="Polar residues" evidence="1">
    <location>
        <begin position="69"/>
        <end position="80"/>
    </location>
</feature>
<evidence type="ECO:0000256" key="1">
    <source>
        <dbReference type="SAM" id="MobiDB-lite"/>
    </source>
</evidence>